<sequence>MSVIQRQGRGRLSSIDQLPEDAEPDILWALDELRKREMPANAILDEFNGRLADRGIAKISKSAFSRWSIRKAIQLRRLDEVRAITTDVVSGLGADGADDVTVTIAEMLKVAIYESLEGTLDPKGIMALSRALNSAVAAQKTSAEHRRKLEEKVTAQVEQAADRAADAGRQAGLSADRVAQLRNDVLGVRAK</sequence>
<dbReference type="InterPro" id="IPR021874">
    <property type="entry name" value="Phage_Mu_Gp27"/>
</dbReference>
<dbReference type="Proteomes" id="UP000594836">
    <property type="component" value="Chromosome"/>
</dbReference>
<evidence type="ECO:0000313" key="2">
    <source>
        <dbReference type="Proteomes" id="UP000594836"/>
    </source>
</evidence>
<name>A0A7T3E6R0_SPHPI</name>
<dbReference type="AlphaFoldDB" id="A0A7T3E6R0"/>
<reference evidence="1 2" key="1">
    <citation type="submission" date="2020-12" db="EMBL/GenBank/DDBJ databases">
        <title>FDA dAtabase for Regulatory Grade micrObial Sequences (FDA-ARGOS): Supporting development and validation of Infectious Disease Dx tests.</title>
        <authorList>
            <person name="Sproer C."/>
            <person name="Gronow S."/>
            <person name="Severitt S."/>
            <person name="Schroder I."/>
            <person name="Tallon L."/>
            <person name="Sadzewicz L."/>
            <person name="Zhao X."/>
            <person name="Boylan J."/>
            <person name="Ott S."/>
            <person name="Bowen H."/>
            <person name="Vavikolanu K."/>
            <person name="Mehta A."/>
            <person name="Aluvathingal J."/>
            <person name="Nadendla S."/>
            <person name="Lowell S."/>
            <person name="Myers T."/>
            <person name="Yan Y."/>
            <person name="Sichtig H."/>
        </authorList>
    </citation>
    <scope>NUCLEOTIDE SEQUENCE [LARGE SCALE GENOMIC DNA]</scope>
    <source>
        <strain evidence="1 2">FDAARGOS_881</strain>
    </source>
</reference>
<evidence type="ECO:0000313" key="1">
    <source>
        <dbReference type="EMBL" id="QPT09865.1"/>
    </source>
</evidence>
<dbReference type="RefSeq" id="WP_197939257.1">
    <property type="nucleotide sequence ID" value="NZ_CP065713.1"/>
</dbReference>
<dbReference type="EMBL" id="CP065713">
    <property type="protein sequence ID" value="QPT09865.1"/>
    <property type="molecule type" value="Genomic_DNA"/>
</dbReference>
<proteinExistence type="predicted"/>
<dbReference type="Pfam" id="PF11985">
    <property type="entry name" value="Phage_Mu_Gp27"/>
    <property type="match status" value="1"/>
</dbReference>
<accession>A0A7T3E6R0</accession>
<organism evidence="1 2">
    <name type="scientific">Sphingomonas paucimobilis</name>
    <name type="common">Pseudomonas paucimobilis</name>
    <dbReference type="NCBI Taxonomy" id="13689"/>
    <lineage>
        <taxon>Bacteria</taxon>
        <taxon>Pseudomonadati</taxon>
        <taxon>Pseudomonadota</taxon>
        <taxon>Alphaproteobacteria</taxon>
        <taxon>Sphingomonadales</taxon>
        <taxon>Sphingomonadaceae</taxon>
        <taxon>Sphingomonas</taxon>
    </lineage>
</organism>
<protein>
    <submittedName>
        <fullName evidence="1">DUF3486 family protein</fullName>
    </submittedName>
</protein>
<gene>
    <name evidence="1" type="ORF">I6G38_06385</name>
</gene>